<dbReference type="PANTHER" id="PTHR13029">
    <property type="match status" value="1"/>
</dbReference>
<evidence type="ECO:0000256" key="1">
    <source>
        <dbReference type="SAM" id="Phobius"/>
    </source>
</evidence>
<keyword evidence="1" id="KW-0812">Transmembrane</keyword>
<dbReference type="AlphaFoldDB" id="A0A091P458"/>
<evidence type="ECO:0000313" key="4">
    <source>
        <dbReference type="Proteomes" id="UP000054379"/>
    </source>
</evidence>
<dbReference type="EMBL" id="KK652747">
    <property type="protein sequence ID" value="KFQ02752.1"/>
    <property type="molecule type" value="Genomic_DNA"/>
</dbReference>
<dbReference type="InterPro" id="IPR025719">
    <property type="entry name" value="MYRF_C2"/>
</dbReference>
<organism evidence="3 4">
    <name type="scientific">Haliaeetus albicilla</name>
    <name type="common">White-tailed sea-eagle</name>
    <name type="synonym">Falco albicilla</name>
    <dbReference type="NCBI Taxonomy" id="8969"/>
    <lineage>
        <taxon>Eukaryota</taxon>
        <taxon>Metazoa</taxon>
        <taxon>Chordata</taxon>
        <taxon>Craniata</taxon>
        <taxon>Vertebrata</taxon>
        <taxon>Euteleostomi</taxon>
        <taxon>Archelosauria</taxon>
        <taxon>Archosauria</taxon>
        <taxon>Dinosauria</taxon>
        <taxon>Saurischia</taxon>
        <taxon>Theropoda</taxon>
        <taxon>Coelurosauria</taxon>
        <taxon>Aves</taxon>
        <taxon>Neognathae</taxon>
        <taxon>Neoaves</taxon>
        <taxon>Telluraves</taxon>
        <taxon>Accipitrimorphae</taxon>
        <taxon>Accipitriformes</taxon>
        <taxon>Accipitridae</taxon>
        <taxon>Accipitrinae</taxon>
        <taxon>Haliaeetus</taxon>
    </lineage>
</organism>
<feature type="domain" description="Peptidase S74" evidence="2">
    <location>
        <begin position="70"/>
        <end position="178"/>
    </location>
</feature>
<keyword evidence="1" id="KW-1133">Transmembrane helix</keyword>
<dbReference type="InterPro" id="IPR051577">
    <property type="entry name" value="MRF-like"/>
</dbReference>
<dbReference type="GO" id="GO:0005634">
    <property type="term" value="C:nucleus"/>
    <property type="evidence" value="ECO:0007669"/>
    <property type="project" value="TreeGrafter"/>
</dbReference>
<reference evidence="3 4" key="1">
    <citation type="submission" date="2014-04" db="EMBL/GenBank/DDBJ databases">
        <title>Genome evolution of avian class.</title>
        <authorList>
            <person name="Zhang G."/>
            <person name="Li C."/>
        </authorList>
    </citation>
    <scope>NUCLEOTIDE SEQUENCE [LARGE SCALE GENOMIC DNA]</scope>
    <source>
        <strain evidence="3">BGI_N329</strain>
    </source>
</reference>
<name>A0A091P458_HALAL</name>
<sequence length="532" mass="60704">MLCCTFKRNFFFQASNPGQFENDNDVLWQRGHVPETIVYHGRVGINTDAPDEALVVCGNAKVMGRVMHPSDSRAKQNIREVDTNEQLRRITQMRLVEYDYKPEFASVMGIKNTHETGIIAQEVKELLPQAVREVGDVACNDGEKIENFLMVDKDQIFMENVGAVKQLCKLTNNLEVRIEELEQWNRKLARLKRMSSLKSTVSEESKVRYVCLGCSLIVVTETGKAVSVVCLSKTKESCSVKMFRVTIITLIAIMALCALTISTLYLLSIHDRRFENHPIYRQVVKFATSSSVLLSPSATTAALQGESTISQSTQHISRIPEVNFCDILPCDKVYCCPIHQPKVRSLSYEKTNAKEKRSRCQCINCNFIMLFSKISDIIKNKTVFFIFLGIDTTISSIQILETQQSIDNRYCSKNLQCRSGNYSYIIPVNKYTPMDVEISLEINTTEPLIIFLCKVTFGNYCSYYSSSQNSRKDFLETTQGRQHIWTLPVAKLYDSAYYFRVAAPGFAGCSTDPYFAGMFFTDYYFYFYRQCN</sequence>
<protein>
    <submittedName>
        <fullName evidence="3">Myelin regulatory factor-like</fullName>
    </submittedName>
</protein>
<proteinExistence type="predicted"/>
<dbReference type="Pfam" id="PF13884">
    <property type="entry name" value="Peptidase_S74"/>
    <property type="match status" value="1"/>
</dbReference>
<dbReference type="Proteomes" id="UP000054379">
    <property type="component" value="Unassembled WGS sequence"/>
</dbReference>
<dbReference type="Pfam" id="PF13888">
    <property type="entry name" value="MRF_C2"/>
    <property type="match status" value="1"/>
</dbReference>
<dbReference type="GO" id="GO:0005789">
    <property type="term" value="C:endoplasmic reticulum membrane"/>
    <property type="evidence" value="ECO:0007669"/>
    <property type="project" value="TreeGrafter"/>
</dbReference>
<dbReference type="GO" id="GO:0045893">
    <property type="term" value="P:positive regulation of DNA-templated transcription"/>
    <property type="evidence" value="ECO:0007669"/>
    <property type="project" value="TreeGrafter"/>
</dbReference>
<gene>
    <name evidence="3" type="ORF">N329_12722</name>
</gene>
<evidence type="ECO:0000259" key="2">
    <source>
        <dbReference type="PROSITE" id="PS51688"/>
    </source>
</evidence>
<dbReference type="GO" id="GO:0043565">
    <property type="term" value="F:sequence-specific DNA binding"/>
    <property type="evidence" value="ECO:0007669"/>
    <property type="project" value="TreeGrafter"/>
</dbReference>
<evidence type="ECO:0000313" key="3">
    <source>
        <dbReference type="EMBL" id="KFQ02752.1"/>
    </source>
</evidence>
<dbReference type="GO" id="GO:0016540">
    <property type="term" value="P:protein autoprocessing"/>
    <property type="evidence" value="ECO:0007669"/>
    <property type="project" value="InterPro"/>
</dbReference>
<dbReference type="PANTHER" id="PTHR13029:SF17">
    <property type="entry name" value="MYELIN REGULATORY FACTOR-LIKE PROTEIN"/>
    <property type="match status" value="1"/>
</dbReference>
<accession>A0A091P458</accession>
<dbReference type="GO" id="GO:0003700">
    <property type="term" value="F:DNA-binding transcription factor activity"/>
    <property type="evidence" value="ECO:0007669"/>
    <property type="project" value="TreeGrafter"/>
</dbReference>
<dbReference type="InterPro" id="IPR026932">
    <property type="entry name" value="MYRF_ICA"/>
</dbReference>
<keyword evidence="1" id="KW-0472">Membrane</keyword>
<dbReference type="InterPro" id="IPR030392">
    <property type="entry name" value="S74_ICA"/>
</dbReference>
<dbReference type="Pfam" id="PF13887">
    <property type="entry name" value="MYRF_ICA"/>
    <property type="match status" value="1"/>
</dbReference>
<dbReference type="PROSITE" id="PS51688">
    <property type="entry name" value="ICA"/>
    <property type="match status" value="1"/>
</dbReference>
<feature type="transmembrane region" description="Helical" evidence="1">
    <location>
        <begin position="242"/>
        <end position="267"/>
    </location>
</feature>